<dbReference type="AlphaFoldDB" id="A0A4Q7AR18"/>
<keyword evidence="1" id="KW-1133">Transmembrane helix</keyword>
<gene>
    <name evidence="2" type="ORF">EXE25_16230</name>
</gene>
<accession>A0A4Q7AR18</accession>
<comment type="caution">
    <text evidence="2">The sequence shown here is derived from an EMBL/GenBank/DDBJ whole genome shotgun (WGS) entry which is preliminary data.</text>
</comment>
<keyword evidence="1" id="KW-0812">Transmembrane</keyword>
<sequence length="211" mass="23958">MGAKKLIENTFGTVLALTIVTFVVVFIAYGCSGVEDQLKETLTITIGFFGGFATLGAAFIAAYLFNDWRDQSIAELKSQRCLKINNDLFEVDKLVSSADIFMQILKTNNDDQLLSLLGKSIGVINNDLKSATTGLFNQIEKDKGYLLTSIEYTYFNELKGNIYDIQNILTCAPHFNEDKEYIFSRYILRMKEYKEQYASSKKILDKYISYN</sequence>
<feature type="transmembrane region" description="Helical" evidence="1">
    <location>
        <begin position="12"/>
        <end position="30"/>
    </location>
</feature>
<dbReference type="RefSeq" id="WP_130148067.1">
    <property type="nucleotide sequence ID" value="NZ_SGSU01000022.1"/>
</dbReference>
<name>A0A4Q7AR18_9GAMM</name>
<protein>
    <recommendedName>
        <fullName evidence="4">DUF4760 domain-containing protein</fullName>
    </recommendedName>
</protein>
<organism evidence="2 3">
    <name type="scientific">Acinetobacter bouvetii</name>
    <dbReference type="NCBI Taxonomy" id="202951"/>
    <lineage>
        <taxon>Bacteria</taxon>
        <taxon>Pseudomonadati</taxon>
        <taxon>Pseudomonadota</taxon>
        <taxon>Gammaproteobacteria</taxon>
        <taxon>Moraxellales</taxon>
        <taxon>Moraxellaceae</taxon>
        <taxon>Acinetobacter</taxon>
    </lineage>
</organism>
<evidence type="ECO:0000256" key="1">
    <source>
        <dbReference type="SAM" id="Phobius"/>
    </source>
</evidence>
<dbReference type="Proteomes" id="UP000293483">
    <property type="component" value="Unassembled WGS sequence"/>
</dbReference>
<dbReference type="PROSITE" id="PS51257">
    <property type="entry name" value="PROKAR_LIPOPROTEIN"/>
    <property type="match status" value="1"/>
</dbReference>
<dbReference type="EMBL" id="SGSU01000022">
    <property type="protein sequence ID" value="RZG64531.1"/>
    <property type="molecule type" value="Genomic_DNA"/>
</dbReference>
<feature type="transmembrane region" description="Helical" evidence="1">
    <location>
        <begin position="42"/>
        <end position="65"/>
    </location>
</feature>
<evidence type="ECO:0008006" key="4">
    <source>
        <dbReference type="Google" id="ProtNLM"/>
    </source>
</evidence>
<reference evidence="2 3" key="1">
    <citation type="submission" date="2019-02" db="EMBL/GenBank/DDBJ databases">
        <title>The Batch Genome Submission of Acinetobacter spp. strains.</title>
        <authorList>
            <person name="Qin J."/>
            <person name="Hu Y."/>
            <person name="Ye H."/>
            <person name="Wei L."/>
            <person name="Feng Y."/>
            <person name="Zong Z."/>
        </authorList>
    </citation>
    <scope>NUCLEOTIDE SEQUENCE [LARGE SCALE GENOMIC DNA]</scope>
    <source>
        <strain evidence="2 3">WCHABo060081</strain>
    </source>
</reference>
<keyword evidence="1" id="KW-0472">Membrane</keyword>
<evidence type="ECO:0000313" key="2">
    <source>
        <dbReference type="EMBL" id="RZG64531.1"/>
    </source>
</evidence>
<evidence type="ECO:0000313" key="3">
    <source>
        <dbReference type="Proteomes" id="UP000293483"/>
    </source>
</evidence>
<proteinExistence type="predicted"/>